<dbReference type="PANTHER" id="PTHR46558">
    <property type="entry name" value="TRACRIPTIONAL REGULATORY PROTEIN-RELATED-RELATED"/>
    <property type="match status" value="1"/>
</dbReference>
<evidence type="ECO:0000313" key="4">
    <source>
        <dbReference type="Proteomes" id="UP000242850"/>
    </source>
</evidence>
<dbReference type="SMART" id="SM00530">
    <property type="entry name" value="HTH_XRE"/>
    <property type="match status" value="1"/>
</dbReference>
<dbReference type="GO" id="GO:0003677">
    <property type="term" value="F:DNA binding"/>
    <property type="evidence" value="ECO:0007669"/>
    <property type="project" value="UniProtKB-KW"/>
</dbReference>
<sequence length="227" mass="26671">MSLFSERLKKLREEKSVSRNELAEELNVSTQTIANYENGNREPNFDNLIKLADYFKVTTDYLIGRSDFRTWEEEIEFKNIKLIELENIEQIEKKEKIISTLLQIRKKTIELLKIDYIVGIHFISLFENIVKLIEEVIIEFKKVNTDKSLLITSTIDNLSLDLEVAKVKVFANTISIEANEKLKEIYSEIDKNFDEILSFITLRILEKKDPISFNTFIELINKLTQKN</sequence>
<evidence type="ECO:0000313" key="3">
    <source>
        <dbReference type="EMBL" id="SEG10077.1"/>
    </source>
</evidence>
<dbReference type="CDD" id="cd00093">
    <property type="entry name" value="HTH_XRE"/>
    <property type="match status" value="1"/>
</dbReference>
<feature type="domain" description="HTH cro/C1-type" evidence="2">
    <location>
        <begin position="8"/>
        <end position="62"/>
    </location>
</feature>
<dbReference type="Pfam" id="PF01381">
    <property type="entry name" value="HTH_3"/>
    <property type="match status" value="1"/>
</dbReference>
<dbReference type="SUPFAM" id="SSF47413">
    <property type="entry name" value="lambda repressor-like DNA-binding domains"/>
    <property type="match status" value="1"/>
</dbReference>
<proteinExistence type="predicted"/>
<dbReference type="RefSeq" id="WP_173689760.1">
    <property type="nucleotide sequence ID" value="NZ_FNUK01000029.1"/>
</dbReference>
<dbReference type="PANTHER" id="PTHR46558:SF11">
    <property type="entry name" value="HTH-TYPE TRANSCRIPTIONAL REGULATOR XRE"/>
    <property type="match status" value="1"/>
</dbReference>
<evidence type="ECO:0000256" key="1">
    <source>
        <dbReference type="ARBA" id="ARBA00023125"/>
    </source>
</evidence>
<organism evidence="3 4">
    <name type="scientific">Caloramator fervidus</name>
    <dbReference type="NCBI Taxonomy" id="29344"/>
    <lineage>
        <taxon>Bacteria</taxon>
        <taxon>Bacillati</taxon>
        <taxon>Bacillota</taxon>
        <taxon>Clostridia</taxon>
        <taxon>Eubacteriales</taxon>
        <taxon>Clostridiaceae</taxon>
        <taxon>Caloramator</taxon>
    </lineage>
</organism>
<keyword evidence="4" id="KW-1185">Reference proteome</keyword>
<keyword evidence="1 3" id="KW-0238">DNA-binding</keyword>
<evidence type="ECO:0000259" key="2">
    <source>
        <dbReference type="PROSITE" id="PS50943"/>
    </source>
</evidence>
<gene>
    <name evidence="3" type="ORF">SAMN05660865_01736</name>
</gene>
<name>A0A1H5XFF1_9CLOT</name>
<accession>A0A1H5XFF1</accession>
<protein>
    <submittedName>
        <fullName evidence="3">DNA-binding transcriptional regulator, XRE-family HTH domain</fullName>
    </submittedName>
</protein>
<dbReference type="EMBL" id="FNUK01000029">
    <property type="protein sequence ID" value="SEG10077.1"/>
    <property type="molecule type" value="Genomic_DNA"/>
</dbReference>
<dbReference type="Proteomes" id="UP000242850">
    <property type="component" value="Unassembled WGS sequence"/>
</dbReference>
<dbReference type="Gene3D" id="1.10.260.40">
    <property type="entry name" value="lambda repressor-like DNA-binding domains"/>
    <property type="match status" value="1"/>
</dbReference>
<dbReference type="InterPro" id="IPR001387">
    <property type="entry name" value="Cro/C1-type_HTH"/>
</dbReference>
<dbReference type="PROSITE" id="PS50943">
    <property type="entry name" value="HTH_CROC1"/>
    <property type="match status" value="1"/>
</dbReference>
<reference evidence="4" key="1">
    <citation type="submission" date="2016-10" db="EMBL/GenBank/DDBJ databases">
        <authorList>
            <person name="Varghese N."/>
            <person name="Submissions S."/>
        </authorList>
    </citation>
    <scope>NUCLEOTIDE SEQUENCE [LARGE SCALE GENOMIC DNA]</scope>
    <source>
        <strain evidence="4">DSM 5463</strain>
    </source>
</reference>
<dbReference type="InterPro" id="IPR010982">
    <property type="entry name" value="Lambda_DNA-bd_dom_sf"/>
</dbReference>
<dbReference type="AlphaFoldDB" id="A0A1H5XFF1"/>